<reference evidence="2" key="1">
    <citation type="submission" date="2017-09" db="EMBL/GenBank/DDBJ databases">
        <title>Depth-based differentiation of microbial function through sediment-hosted aquifers and enrichment of novel symbionts in the deep terrestrial subsurface.</title>
        <authorList>
            <person name="Probst A.J."/>
            <person name="Ladd B."/>
            <person name="Jarett J.K."/>
            <person name="Geller-Mcgrath D.E."/>
            <person name="Sieber C.M.K."/>
            <person name="Emerson J.B."/>
            <person name="Anantharaman K."/>
            <person name="Thomas B.C."/>
            <person name="Malmstrom R."/>
            <person name="Stieglmeier M."/>
            <person name="Klingl A."/>
            <person name="Woyke T."/>
            <person name="Ryan C.M."/>
            <person name="Banfield J.F."/>
        </authorList>
    </citation>
    <scope>NUCLEOTIDE SEQUENCE [LARGE SCALE GENOMIC DNA]</scope>
</reference>
<name>A0A2M8EMU0_UNCKA</name>
<organism evidence="1 2">
    <name type="scientific">candidate division WWE3 bacterium CG_4_9_14_0_2_um_filter_35_11</name>
    <dbReference type="NCBI Taxonomy" id="1975077"/>
    <lineage>
        <taxon>Bacteria</taxon>
        <taxon>Katanobacteria</taxon>
    </lineage>
</organism>
<dbReference type="Proteomes" id="UP000229756">
    <property type="component" value="Unassembled WGS sequence"/>
</dbReference>
<protein>
    <submittedName>
        <fullName evidence="1">Uncharacterized protein</fullName>
    </submittedName>
</protein>
<dbReference type="AlphaFoldDB" id="A0A2M8EMU0"/>
<gene>
    <name evidence="1" type="ORF">CO058_00095</name>
</gene>
<proteinExistence type="predicted"/>
<accession>A0A2M8EMU0</accession>
<sequence>MERTQIMLTTEIKRKVKYKAKMEGKSMADVIRDAIEKDVEVYSTRSQKDALFEMFDNAISVTNDLRPDLDSSNFRKDMAKTLGLKLLDKCVT</sequence>
<evidence type="ECO:0000313" key="2">
    <source>
        <dbReference type="Proteomes" id="UP000229756"/>
    </source>
</evidence>
<dbReference type="SUPFAM" id="SSF47598">
    <property type="entry name" value="Ribbon-helix-helix"/>
    <property type="match status" value="1"/>
</dbReference>
<dbReference type="GO" id="GO:0006355">
    <property type="term" value="P:regulation of DNA-templated transcription"/>
    <property type="evidence" value="ECO:0007669"/>
    <property type="project" value="InterPro"/>
</dbReference>
<dbReference type="EMBL" id="PFSJ01000002">
    <property type="protein sequence ID" value="PJC24063.1"/>
    <property type="molecule type" value="Genomic_DNA"/>
</dbReference>
<comment type="caution">
    <text evidence="1">The sequence shown here is derived from an EMBL/GenBank/DDBJ whole genome shotgun (WGS) entry which is preliminary data.</text>
</comment>
<dbReference type="InterPro" id="IPR010985">
    <property type="entry name" value="Ribbon_hlx_hlx"/>
</dbReference>
<evidence type="ECO:0000313" key="1">
    <source>
        <dbReference type="EMBL" id="PJC24063.1"/>
    </source>
</evidence>